<dbReference type="Proteomes" id="UP000190312">
    <property type="component" value="Unassembled WGS sequence"/>
</dbReference>
<protein>
    <recommendedName>
        <fullName evidence="4">Steroid 5-alpha reductase C-terminal domain-containing protein</fullName>
    </recommendedName>
</protein>
<dbReference type="InterPro" id="IPR010721">
    <property type="entry name" value="UstE-like"/>
</dbReference>
<keyword evidence="1" id="KW-1133">Transmembrane helix</keyword>
<organism evidence="2 3">
    <name type="scientific">Aspergillus oryzae</name>
    <name type="common">Yellow koji mold</name>
    <dbReference type="NCBI Taxonomy" id="5062"/>
    <lineage>
        <taxon>Eukaryota</taxon>
        <taxon>Fungi</taxon>
        <taxon>Dikarya</taxon>
        <taxon>Ascomycota</taxon>
        <taxon>Pezizomycotina</taxon>
        <taxon>Eurotiomycetes</taxon>
        <taxon>Eurotiomycetidae</taxon>
        <taxon>Eurotiales</taxon>
        <taxon>Aspergillaceae</taxon>
        <taxon>Aspergillus</taxon>
        <taxon>Aspergillus subgen. Circumdati</taxon>
    </lineage>
</organism>
<feature type="transmembrane region" description="Helical" evidence="1">
    <location>
        <begin position="329"/>
        <end position="348"/>
    </location>
</feature>
<dbReference type="PANTHER" id="PTHR32251:SF15">
    <property type="entry name" value="3-OXO-5-ALPHA-STEROID 4-DEHYDROGENASE (DUF1295)"/>
    <property type="match status" value="1"/>
</dbReference>
<evidence type="ECO:0000313" key="3">
    <source>
        <dbReference type="Proteomes" id="UP000190312"/>
    </source>
</evidence>
<dbReference type="Gene3D" id="3.40.50.720">
    <property type="entry name" value="NAD(P)-binding Rossmann-like Domain"/>
    <property type="match status" value="1"/>
</dbReference>
<comment type="caution">
    <text evidence="2">The sequence shown here is derived from an EMBL/GenBank/DDBJ whole genome shotgun (WGS) entry which is preliminary data.</text>
</comment>
<dbReference type="AlphaFoldDB" id="A0A1S9DCD2"/>
<dbReference type="eggNOG" id="ENOG502RZZ4">
    <property type="taxonomic scope" value="Eukaryota"/>
</dbReference>
<dbReference type="PANTHER" id="PTHR32251">
    <property type="entry name" value="3-OXO-5-ALPHA-STEROID 4-DEHYDROGENASE"/>
    <property type="match status" value="1"/>
</dbReference>
<proteinExistence type="predicted"/>
<sequence length="386" mass="42887">METPEAAGQRFLAAVDPCSNHQIAKIIKENFSDLASRLHEQVAVPNTGSRFMVDTSPMKILGISFKPLKDSVIDTVSSVLERGWPAQQRLCLTVLRKLSSPKAHALVFKMICLTYLVPALAHPGTFRLRTMPRDNVSRVKKTNTIGILTFIGLRAADSVFQYALLQRGWASSLIERLGATAVSREMIVHVSTGQLQPQYAIIAFMALGSSVKQILNILLVLEQEMSPSSAVIIAFFNTLCNTLNTVLSVWAVTSQAPGPDSFFGIFRRPFLLAGIGFYSAGILIEAVSELQRTAFKKDPNNKGKPYAGGLFSAARHINYGGYTIWRASYAYTSAGWLWGLGVFSWFFYDFAARGVPVLDQYLLGRYGKKWESIKTRVPYRLIPWVY</sequence>
<dbReference type="VEuPathDB" id="FungiDB:AO090011000133"/>
<evidence type="ECO:0008006" key="4">
    <source>
        <dbReference type="Google" id="ProtNLM"/>
    </source>
</evidence>
<dbReference type="GO" id="GO:0016020">
    <property type="term" value="C:membrane"/>
    <property type="evidence" value="ECO:0007669"/>
    <property type="project" value="TreeGrafter"/>
</dbReference>
<name>A0A1S9DCD2_ASPOZ</name>
<dbReference type="VEuPathDB" id="FungiDB:AO090011000132"/>
<dbReference type="Gene3D" id="1.20.120.1630">
    <property type="match status" value="1"/>
</dbReference>
<evidence type="ECO:0000313" key="2">
    <source>
        <dbReference type="EMBL" id="OOO06649.1"/>
    </source>
</evidence>
<feature type="transmembrane region" description="Helical" evidence="1">
    <location>
        <begin position="199"/>
        <end position="221"/>
    </location>
</feature>
<dbReference type="OrthoDB" id="67965at2759"/>
<dbReference type="EMBL" id="MKZY01000007">
    <property type="protein sequence ID" value="OOO06649.1"/>
    <property type="molecule type" value="Genomic_DNA"/>
</dbReference>
<keyword evidence="1" id="KW-0812">Transmembrane</keyword>
<feature type="transmembrane region" description="Helical" evidence="1">
    <location>
        <begin position="103"/>
        <end position="121"/>
    </location>
</feature>
<gene>
    <name evidence="2" type="ORF">OAory_01088520</name>
</gene>
<feature type="transmembrane region" description="Helical" evidence="1">
    <location>
        <begin position="230"/>
        <end position="250"/>
    </location>
</feature>
<reference evidence="2 3" key="1">
    <citation type="submission" date="2016-10" db="EMBL/GenBank/DDBJ databases">
        <title>Genome sequencing of Aspergillus oryzae BCC7051.</title>
        <authorList>
            <person name="Thammarongtham C."/>
            <person name="Vorapreeda T."/>
            <person name="Nookaew I."/>
            <person name="Srisuk T."/>
            <person name="Land M."/>
            <person name="Jeennor S."/>
            <person name="Laoteng K."/>
        </authorList>
    </citation>
    <scope>NUCLEOTIDE SEQUENCE [LARGE SCALE GENOMIC DNA]</scope>
    <source>
        <strain evidence="2 3">BCC7051</strain>
    </source>
</reference>
<feature type="transmembrane region" description="Helical" evidence="1">
    <location>
        <begin position="270"/>
        <end position="287"/>
    </location>
</feature>
<accession>A0A1S9DCD2</accession>
<dbReference type="Pfam" id="PF06966">
    <property type="entry name" value="DUF1295"/>
    <property type="match status" value="1"/>
</dbReference>
<keyword evidence="1" id="KW-0472">Membrane</keyword>
<evidence type="ECO:0000256" key="1">
    <source>
        <dbReference type="SAM" id="Phobius"/>
    </source>
</evidence>